<name>A0A1X7M537_9BURK</name>
<dbReference type="RefSeq" id="WP_085489779.1">
    <property type="nucleotide sequence ID" value="NZ_FXAT01000020.1"/>
</dbReference>
<dbReference type="Proteomes" id="UP000193228">
    <property type="component" value="Unassembled WGS sequence"/>
</dbReference>
<dbReference type="AlphaFoldDB" id="A0A1X7M537"/>
<keyword evidence="2" id="KW-1185">Reference proteome</keyword>
<dbReference type="EMBL" id="FXAT01000020">
    <property type="protein sequence ID" value="SMG61296.1"/>
    <property type="molecule type" value="Genomic_DNA"/>
</dbReference>
<proteinExistence type="predicted"/>
<gene>
    <name evidence="1" type="ORF">SAMN06265784_12079</name>
</gene>
<sequence>MNLSATIEARNRRRVIVDRDNITDLTIEADDTQSYATPPECVIELVIEFRERGGQPSTFPPV</sequence>
<accession>A0A1X7M537</accession>
<reference evidence="2" key="1">
    <citation type="submission" date="2017-04" db="EMBL/GenBank/DDBJ databases">
        <authorList>
            <person name="Varghese N."/>
            <person name="Submissions S."/>
        </authorList>
    </citation>
    <scope>NUCLEOTIDE SEQUENCE [LARGE SCALE GENOMIC DNA]</scope>
    <source>
        <strain evidence="2">LMG 29540</strain>
    </source>
</reference>
<organism evidence="1 2">
    <name type="scientific">Paraburkholderia susongensis</name>
    <dbReference type="NCBI Taxonomy" id="1515439"/>
    <lineage>
        <taxon>Bacteria</taxon>
        <taxon>Pseudomonadati</taxon>
        <taxon>Pseudomonadota</taxon>
        <taxon>Betaproteobacteria</taxon>
        <taxon>Burkholderiales</taxon>
        <taxon>Burkholderiaceae</taxon>
        <taxon>Paraburkholderia</taxon>
    </lineage>
</organism>
<evidence type="ECO:0000313" key="2">
    <source>
        <dbReference type="Proteomes" id="UP000193228"/>
    </source>
</evidence>
<evidence type="ECO:0000313" key="1">
    <source>
        <dbReference type="EMBL" id="SMG61296.1"/>
    </source>
</evidence>
<protein>
    <submittedName>
        <fullName evidence="1">Uncharacterized protein</fullName>
    </submittedName>
</protein>